<keyword evidence="5" id="KW-0496">Mitochondrion</keyword>
<dbReference type="GO" id="GO:0003735">
    <property type="term" value="F:structural constituent of ribosome"/>
    <property type="evidence" value="ECO:0007669"/>
    <property type="project" value="InterPro"/>
</dbReference>
<reference evidence="8 9" key="1">
    <citation type="submission" date="2015-07" db="EMBL/GenBank/DDBJ databases">
        <title>Emmonsia species relationships and genome sequence.</title>
        <authorList>
            <consortium name="The Broad Institute Genomics Platform"/>
            <person name="Cuomo C.A."/>
            <person name="Munoz J.F."/>
            <person name="Imamovic A."/>
            <person name="Priest M.E."/>
            <person name="Young S."/>
            <person name="Clay O.K."/>
            <person name="McEwen J.G."/>
        </authorList>
    </citation>
    <scope>NUCLEOTIDE SEQUENCE [LARGE SCALE GENOMIC DNA]</scope>
    <source>
        <strain evidence="8 9">UAMH 9510</strain>
    </source>
</reference>
<comment type="subcellular location">
    <subcellularLocation>
        <location evidence="1">Mitochondrion</location>
    </subcellularLocation>
</comment>
<evidence type="ECO:0000256" key="2">
    <source>
        <dbReference type="ARBA" id="ARBA00010152"/>
    </source>
</evidence>
<dbReference type="Proteomes" id="UP000182235">
    <property type="component" value="Unassembled WGS sequence"/>
</dbReference>
<evidence type="ECO:0000313" key="8">
    <source>
        <dbReference type="EMBL" id="OJD11247.1"/>
    </source>
</evidence>
<dbReference type="PANTHER" id="PTHR21338:SF0">
    <property type="entry name" value="LARGE RIBOSOMAL SUBUNIT PROTEIN ML41"/>
    <property type="match status" value="1"/>
</dbReference>
<keyword evidence="9" id="KW-1185">Reference proteome</keyword>
<evidence type="ECO:0000256" key="4">
    <source>
        <dbReference type="ARBA" id="ARBA00022980"/>
    </source>
</evidence>
<dbReference type="GO" id="GO:0006412">
    <property type="term" value="P:translation"/>
    <property type="evidence" value="ECO:0007669"/>
    <property type="project" value="TreeGrafter"/>
</dbReference>
<dbReference type="InterPro" id="IPR019189">
    <property type="entry name" value="Ribosomal_mL41"/>
</dbReference>
<organism evidence="8 9">
    <name type="scientific">Emergomyces pasteurianus Ep9510</name>
    <dbReference type="NCBI Taxonomy" id="1447872"/>
    <lineage>
        <taxon>Eukaryota</taxon>
        <taxon>Fungi</taxon>
        <taxon>Dikarya</taxon>
        <taxon>Ascomycota</taxon>
        <taxon>Pezizomycotina</taxon>
        <taxon>Eurotiomycetes</taxon>
        <taxon>Eurotiomycetidae</taxon>
        <taxon>Onygenales</taxon>
        <taxon>Ajellomycetaceae</taxon>
        <taxon>Emergomyces</taxon>
    </lineage>
</organism>
<evidence type="ECO:0000256" key="3">
    <source>
        <dbReference type="ARBA" id="ARBA00022946"/>
    </source>
</evidence>
<evidence type="ECO:0000256" key="7">
    <source>
        <dbReference type="SAM" id="MobiDB-lite"/>
    </source>
</evidence>
<accession>A0A1J9Q4R4</accession>
<keyword evidence="6" id="KW-0687">Ribonucleoprotein</keyword>
<evidence type="ECO:0000256" key="5">
    <source>
        <dbReference type="ARBA" id="ARBA00023128"/>
    </source>
</evidence>
<feature type="compositionally biased region" description="Basic residues" evidence="7">
    <location>
        <begin position="156"/>
        <end position="166"/>
    </location>
</feature>
<feature type="region of interest" description="Disordered" evidence="7">
    <location>
        <begin position="125"/>
        <end position="166"/>
    </location>
</feature>
<dbReference type="VEuPathDB" id="FungiDB:AJ78_07945"/>
<sequence length="166" mass="19240">MFKPTSSLNARLRLTTKQVNGGYYKGNRTGNVGYFGKKKGTYFIDWRKVRTYVVPEGLDTFKLTPFVTKRMEPTRTQYTKTIMIGEREVEVPRGMNGKDYLDDWYANNELESDEIERLRRRDVVAGQEGAADLEEQAERTTLEQNAEPAEDEDHSKGRRHPSKQEL</sequence>
<dbReference type="AlphaFoldDB" id="A0A1J9Q4R4"/>
<comment type="caution">
    <text evidence="8">The sequence shown here is derived from an EMBL/GenBank/DDBJ whole genome shotgun (WGS) entry which is preliminary data.</text>
</comment>
<protein>
    <recommendedName>
        <fullName evidence="10">50S ribosomal protein YmL27</fullName>
    </recommendedName>
</protein>
<evidence type="ECO:0000256" key="6">
    <source>
        <dbReference type="ARBA" id="ARBA00023274"/>
    </source>
</evidence>
<gene>
    <name evidence="8" type="ORF">AJ78_07945</name>
</gene>
<dbReference type="EMBL" id="LGRN01000580">
    <property type="protein sequence ID" value="OJD11247.1"/>
    <property type="molecule type" value="Genomic_DNA"/>
</dbReference>
<dbReference type="Pfam" id="PF09809">
    <property type="entry name" value="MRP-L27"/>
    <property type="match status" value="1"/>
</dbReference>
<name>A0A1J9Q4R4_9EURO</name>
<dbReference type="OrthoDB" id="408933at2759"/>
<evidence type="ECO:0000313" key="9">
    <source>
        <dbReference type="Proteomes" id="UP000182235"/>
    </source>
</evidence>
<dbReference type="GO" id="GO:0005762">
    <property type="term" value="C:mitochondrial large ribosomal subunit"/>
    <property type="evidence" value="ECO:0007669"/>
    <property type="project" value="InterPro"/>
</dbReference>
<evidence type="ECO:0000256" key="1">
    <source>
        <dbReference type="ARBA" id="ARBA00004173"/>
    </source>
</evidence>
<dbReference type="STRING" id="1447872.A0A1J9Q4R4"/>
<dbReference type="PANTHER" id="PTHR21338">
    <property type="entry name" value="MITOCHONDRIAL RIBOSOMAL PROTEIN L41"/>
    <property type="match status" value="1"/>
</dbReference>
<comment type="similarity">
    <text evidence="2">Belongs to the mitochondrion-specific ribosomal protein mL41 family.</text>
</comment>
<keyword evidence="4" id="KW-0689">Ribosomal protein</keyword>
<evidence type="ECO:0008006" key="10">
    <source>
        <dbReference type="Google" id="ProtNLM"/>
    </source>
</evidence>
<proteinExistence type="inferred from homology"/>
<keyword evidence="3" id="KW-0809">Transit peptide</keyword>